<evidence type="ECO:0000256" key="5">
    <source>
        <dbReference type="PROSITE-ProRule" id="PRU00581"/>
    </source>
</evidence>
<feature type="transmembrane region" description="Helical" evidence="6">
    <location>
        <begin position="100"/>
        <end position="118"/>
    </location>
</feature>
<keyword evidence="4 5" id="KW-0472">Membrane</keyword>
<dbReference type="Proteomes" id="UP000694558">
    <property type="component" value="Chromosome 16"/>
</dbReference>
<accession>A0A8D3CSK7</accession>
<evidence type="ECO:0000313" key="9">
    <source>
        <dbReference type="Proteomes" id="UP000694558"/>
    </source>
</evidence>
<protein>
    <submittedName>
        <fullName evidence="8">CKLF-like MARVEL transmembrane domain containing 6</fullName>
    </submittedName>
</protein>
<sequence>MFHQTDRQVNVPSDRQTGPSRCVSSQMCVTRCGAFLAGQVFSFMAFLLEEVVSSCIGCFALYFFEFVSCTAFLFTMLLLVILATSLHTRVSVVCWPSLDFWFTLLIALLFFVSSVIFATDNNGTSLEKTAVVTRNFAPPPLLYYLLLSFTTSSSPSLPPPLL</sequence>
<evidence type="ECO:0000256" key="2">
    <source>
        <dbReference type="ARBA" id="ARBA00022692"/>
    </source>
</evidence>
<proteinExistence type="predicted"/>
<evidence type="ECO:0000256" key="1">
    <source>
        <dbReference type="ARBA" id="ARBA00004141"/>
    </source>
</evidence>
<dbReference type="PROSITE" id="PS51225">
    <property type="entry name" value="MARVEL"/>
    <property type="match status" value="1"/>
</dbReference>
<name>A0A8D3CSK7_SCOMX</name>
<dbReference type="InterPro" id="IPR050578">
    <property type="entry name" value="MARVEL-CKLF_proteins"/>
</dbReference>
<reference evidence="8" key="2">
    <citation type="submission" date="2025-08" db="UniProtKB">
        <authorList>
            <consortium name="Ensembl"/>
        </authorList>
    </citation>
    <scope>IDENTIFICATION</scope>
</reference>
<evidence type="ECO:0000256" key="3">
    <source>
        <dbReference type="ARBA" id="ARBA00022989"/>
    </source>
</evidence>
<evidence type="ECO:0000256" key="4">
    <source>
        <dbReference type="ARBA" id="ARBA00023136"/>
    </source>
</evidence>
<dbReference type="PANTHER" id="PTHR22776">
    <property type="entry name" value="MARVEL-CONTAINING POTENTIAL LIPID RAFT-ASSOCIATED PROTEIN"/>
    <property type="match status" value="1"/>
</dbReference>
<comment type="subcellular location">
    <subcellularLocation>
        <location evidence="1">Membrane</location>
        <topology evidence="1">Multi-pass membrane protein</topology>
    </subcellularLocation>
</comment>
<feature type="transmembrane region" description="Helical" evidence="6">
    <location>
        <begin position="71"/>
        <end position="88"/>
    </location>
</feature>
<evidence type="ECO:0000313" key="8">
    <source>
        <dbReference type="Ensembl" id="ENSSMAP00000050265.1"/>
    </source>
</evidence>
<keyword evidence="3 6" id="KW-1133">Transmembrane helix</keyword>
<dbReference type="InterPro" id="IPR008253">
    <property type="entry name" value="Marvel"/>
</dbReference>
<keyword evidence="2 5" id="KW-0812">Transmembrane</keyword>
<dbReference type="AlphaFoldDB" id="A0A8D3CSK7"/>
<dbReference type="Ensembl" id="ENSSMAT00000049026.1">
    <property type="protein sequence ID" value="ENSSMAP00000050265.1"/>
    <property type="gene ID" value="ENSSMAG00000028252.1"/>
</dbReference>
<organism evidence="8 9">
    <name type="scientific">Scophthalmus maximus</name>
    <name type="common">Turbot</name>
    <name type="synonym">Psetta maxima</name>
    <dbReference type="NCBI Taxonomy" id="52904"/>
    <lineage>
        <taxon>Eukaryota</taxon>
        <taxon>Metazoa</taxon>
        <taxon>Chordata</taxon>
        <taxon>Craniata</taxon>
        <taxon>Vertebrata</taxon>
        <taxon>Euteleostomi</taxon>
        <taxon>Actinopterygii</taxon>
        <taxon>Neopterygii</taxon>
        <taxon>Teleostei</taxon>
        <taxon>Neoteleostei</taxon>
        <taxon>Acanthomorphata</taxon>
        <taxon>Carangaria</taxon>
        <taxon>Pleuronectiformes</taxon>
        <taxon>Pleuronectoidei</taxon>
        <taxon>Scophthalmidae</taxon>
        <taxon>Scophthalmus</taxon>
    </lineage>
</organism>
<dbReference type="PANTHER" id="PTHR22776:SF25">
    <property type="entry name" value="CKLF-LIKE MARVEL TRANSMEMBRANE DOMAIN-CONTAINING PROTEIN 6"/>
    <property type="match status" value="1"/>
</dbReference>
<feature type="domain" description="MARVEL" evidence="7">
    <location>
        <begin position="26"/>
        <end position="153"/>
    </location>
</feature>
<evidence type="ECO:0000259" key="7">
    <source>
        <dbReference type="PROSITE" id="PS51225"/>
    </source>
</evidence>
<evidence type="ECO:0000256" key="6">
    <source>
        <dbReference type="SAM" id="Phobius"/>
    </source>
</evidence>
<reference evidence="8" key="1">
    <citation type="submission" date="2023-05" db="EMBL/GenBank/DDBJ databases">
        <title>High-quality long-read genome of Scophthalmus maximus.</title>
        <authorList>
            <person name="Lien S."/>
            <person name="Martinez P."/>
        </authorList>
    </citation>
    <scope>NUCLEOTIDE SEQUENCE [LARGE SCALE GENOMIC DNA]</scope>
</reference>
<dbReference type="GO" id="GO:0016020">
    <property type="term" value="C:membrane"/>
    <property type="evidence" value="ECO:0007669"/>
    <property type="project" value="UniProtKB-SubCell"/>
</dbReference>
<dbReference type="GeneTree" id="ENSGT00940000157911"/>